<reference evidence="3 4" key="1">
    <citation type="submission" date="2018-02" db="EMBL/GenBank/DDBJ databases">
        <title>Five New Genomes of Indian Photorhabdus Isolates TSA.</title>
        <authorList>
            <person name="Dubay B."/>
            <person name="Somvanshi V.S."/>
        </authorList>
    </citation>
    <scope>NUCLEOTIDE SEQUENCE [LARGE SCALE GENOMIC DNA]</scope>
    <source>
        <strain evidence="3 4">H1</strain>
    </source>
</reference>
<evidence type="ECO:0000256" key="1">
    <source>
        <dbReference type="SAM" id="SignalP"/>
    </source>
</evidence>
<dbReference type="EMBL" id="PUWT01000023">
    <property type="protein sequence ID" value="PQQ26446.1"/>
    <property type="molecule type" value="Genomic_DNA"/>
</dbReference>
<dbReference type="Proteomes" id="UP000239550">
    <property type="component" value="Unassembled WGS sequence"/>
</dbReference>
<keyword evidence="4" id="KW-1185">Reference proteome</keyword>
<dbReference type="InterPro" id="IPR020976">
    <property type="entry name" value="Antimicrobial_lci"/>
</dbReference>
<name>A0A2S8Q367_9GAMM</name>
<protein>
    <recommendedName>
        <fullName evidence="2">LCI fold domain-containing protein</fullName>
    </recommendedName>
</protein>
<dbReference type="RefSeq" id="WP_105395450.1">
    <property type="nucleotide sequence ID" value="NZ_CAWNTA010000072.1"/>
</dbReference>
<feature type="chain" id="PRO_5015680339" description="LCI fold domain-containing protein" evidence="1">
    <location>
        <begin position="25"/>
        <end position="89"/>
    </location>
</feature>
<evidence type="ECO:0000313" key="3">
    <source>
        <dbReference type="EMBL" id="PQQ26446.1"/>
    </source>
</evidence>
<feature type="signal peptide" evidence="1">
    <location>
        <begin position="1"/>
        <end position="24"/>
    </location>
</feature>
<evidence type="ECO:0000313" key="4">
    <source>
        <dbReference type="Proteomes" id="UP000239550"/>
    </source>
</evidence>
<proteinExistence type="predicted"/>
<comment type="caution">
    <text evidence="3">The sequence shown here is derived from an EMBL/GenBank/DDBJ whole genome shotgun (WGS) entry which is preliminary data.</text>
</comment>
<feature type="domain" description="LCI fold" evidence="2">
    <location>
        <begin position="45"/>
        <end position="73"/>
    </location>
</feature>
<keyword evidence="1" id="KW-0732">Signal</keyword>
<gene>
    <name evidence="3" type="ORF">C6H66_09690</name>
</gene>
<dbReference type="Pfam" id="PF12197">
    <property type="entry name" value="lci"/>
    <property type="match status" value="1"/>
</dbReference>
<evidence type="ECO:0000259" key="2">
    <source>
        <dbReference type="Pfam" id="PF12197"/>
    </source>
</evidence>
<dbReference type="AlphaFoldDB" id="A0A2S8Q367"/>
<organism evidence="3 4">
    <name type="scientific">Photorhabdus hindustanensis</name>
    <dbReference type="NCBI Taxonomy" id="2918802"/>
    <lineage>
        <taxon>Bacteria</taxon>
        <taxon>Pseudomonadati</taxon>
        <taxon>Pseudomonadota</taxon>
        <taxon>Gammaproteobacteria</taxon>
        <taxon>Enterobacterales</taxon>
        <taxon>Morganellaceae</taxon>
        <taxon>Photorhabdus</taxon>
    </lineage>
</organism>
<sequence length="89" mass="9601">MLKKLLTVGALATALIGGIGTASAALDKCPSQATQNNGRVYLRYVVNPHNAFANQFTRDGIKWYFQGPAFQCSYNGTAAWAAQYKGTKI</sequence>
<accession>A0A2S8Q367</accession>